<evidence type="ECO:0000313" key="3">
    <source>
        <dbReference type="Proteomes" id="UP000327011"/>
    </source>
</evidence>
<dbReference type="SUPFAM" id="SSF48452">
    <property type="entry name" value="TPR-like"/>
    <property type="match status" value="2"/>
</dbReference>
<feature type="domain" description="NB-ARC" evidence="1">
    <location>
        <begin position="57"/>
        <end position="205"/>
    </location>
</feature>
<comment type="caution">
    <text evidence="2">The sequence shown here is derived from an EMBL/GenBank/DDBJ whole genome shotgun (WGS) entry which is preliminary data.</text>
</comment>
<gene>
    <name evidence="2" type="ORF">F5972_27095</name>
</gene>
<dbReference type="InterPro" id="IPR027417">
    <property type="entry name" value="P-loop_NTPase"/>
</dbReference>
<dbReference type="InterPro" id="IPR019734">
    <property type="entry name" value="TPR_rpt"/>
</dbReference>
<organism evidence="2 3">
    <name type="scientific">Microbispora cellulosiformans</name>
    <dbReference type="NCBI Taxonomy" id="2614688"/>
    <lineage>
        <taxon>Bacteria</taxon>
        <taxon>Bacillati</taxon>
        <taxon>Actinomycetota</taxon>
        <taxon>Actinomycetes</taxon>
        <taxon>Streptosporangiales</taxon>
        <taxon>Streptosporangiaceae</taxon>
        <taxon>Microbispora</taxon>
    </lineage>
</organism>
<keyword evidence="3" id="KW-1185">Reference proteome</keyword>
<dbReference type="SUPFAM" id="SSF52540">
    <property type="entry name" value="P-loop containing nucleoside triphosphate hydrolases"/>
    <property type="match status" value="1"/>
</dbReference>
<dbReference type="Gene3D" id="3.40.50.300">
    <property type="entry name" value="P-loop containing nucleotide triphosphate hydrolases"/>
    <property type="match status" value="1"/>
</dbReference>
<dbReference type="PANTHER" id="PTHR47691:SF3">
    <property type="entry name" value="HTH-TYPE TRANSCRIPTIONAL REGULATOR RV0890C-RELATED"/>
    <property type="match status" value="1"/>
</dbReference>
<dbReference type="AlphaFoldDB" id="A0A5J5JZ02"/>
<dbReference type="SMART" id="SM00028">
    <property type="entry name" value="TPR"/>
    <property type="match status" value="6"/>
</dbReference>
<dbReference type="Proteomes" id="UP000327011">
    <property type="component" value="Unassembled WGS sequence"/>
</dbReference>
<evidence type="ECO:0000313" key="2">
    <source>
        <dbReference type="EMBL" id="KAA9375429.1"/>
    </source>
</evidence>
<dbReference type="InterPro" id="IPR011990">
    <property type="entry name" value="TPR-like_helical_dom_sf"/>
</dbReference>
<dbReference type="Pfam" id="PF00931">
    <property type="entry name" value="NB-ARC"/>
    <property type="match status" value="1"/>
</dbReference>
<dbReference type="PRINTS" id="PR00364">
    <property type="entry name" value="DISEASERSIST"/>
</dbReference>
<accession>A0A5J5JZ02</accession>
<sequence length="770" mass="85389">MVQARDVHGGVHFHGPVYAPGHVPRQLPGDVRGFVNRVNELDRLRKVLIPDGDLFRSSGVCVIAGTAGVGKTALALHWAHQIRERFPDGQLYVNLRGYDPGQPVTANEVLDRFLRALDVPAAAIPPDPETRSAMYRSLLAGRRMLVVLDNAAKVAQVRPLLPGTDTCLIIVTSRDRLSGLMAREGAHRVTVDTLHESEALELIRRVTAGYRGEDDPQELAELARLCARLPLALRIAAERAASRPWMPLRELIQDLRDESALWDALTAESDDESDAVRTVFAWSYRALPEPAARAFRLLGLHPSPEFGVPVVAAAVSSAPAQARQMLDTLVGAHLIEQIGPDRYQFHDLMRAYAVDQAVAEENAKSRHEVLRRVATWYLRTAAGAQEMLAPLDRPIRLGQPDPSVNELTFSGYQEALRWFNVELPNLVAAVRAAEQNDLDDLAWQMAAVTRGYCARHNPFEAWFGLASIGLEAARRVGDSYGEAEVLESLGKAYVQSHQLDKGAEHHRMALALRREIGDALGEAISLNALGLVNLRRRDLRQAHADFEQSLDALRPLDELRWESTVLANLAETAYEMGRLDESADFAGRALDGFRRLEFPDGQGNALRLLSMARREAGHAGQAAAYIEEALSIARDRANLMWEGYWLLEHGQVQLAAGRPADSLVSFQRASSIQRRLGDRSREARALDATGEAYRALRRPTEALDFHRRAVAVHRELRDQWQLAIALANMMTAITQAGAGEDLRSYREEALTALTEFDDVRARELRSRIGS</sequence>
<dbReference type="Pfam" id="PF13424">
    <property type="entry name" value="TPR_12"/>
    <property type="match status" value="3"/>
</dbReference>
<protein>
    <submittedName>
        <fullName evidence="2">Tetratricopeptide repeat protein</fullName>
    </submittedName>
</protein>
<dbReference type="EMBL" id="VYTZ01000011">
    <property type="protein sequence ID" value="KAA9375429.1"/>
    <property type="molecule type" value="Genomic_DNA"/>
</dbReference>
<name>A0A5J5JZ02_9ACTN</name>
<dbReference type="GO" id="GO:0043531">
    <property type="term" value="F:ADP binding"/>
    <property type="evidence" value="ECO:0007669"/>
    <property type="project" value="InterPro"/>
</dbReference>
<dbReference type="PANTHER" id="PTHR47691">
    <property type="entry name" value="REGULATOR-RELATED"/>
    <property type="match status" value="1"/>
</dbReference>
<dbReference type="Gene3D" id="1.25.40.10">
    <property type="entry name" value="Tetratricopeptide repeat domain"/>
    <property type="match status" value="2"/>
</dbReference>
<proteinExistence type="predicted"/>
<evidence type="ECO:0000259" key="1">
    <source>
        <dbReference type="Pfam" id="PF00931"/>
    </source>
</evidence>
<reference evidence="2 3" key="1">
    <citation type="submission" date="2019-09" db="EMBL/GenBank/DDBJ databases">
        <title>Screening of Novel Bioactive Compounds from Soil-Associated.</title>
        <authorList>
            <person name="Gong X."/>
        </authorList>
    </citation>
    <scope>NUCLEOTIDE SEQUENCE [LARGE SCALE GENOMIC DNA]</scope>
    <source>
        <strain evidence="2 3">Gxj-6</strain>
    </source>
</reference>
<dbReference type="InterPro" id="IPR002182">
    <property type="entry name" value="NB-ARC"/>
</dbReference>